<sequence length="88" mass="10605">MECFHSKSYIIAHTNNVLCCLMKTTFTIGPVNDEGVKLWVDVPPPMCYIFRKQFLSRFLLLRNLHQHLQTRRYWKKRIKLVRINLEVI</sequence>
<dbReference type="Proteomes" id="UP001634394">
    <property type="component" value="Unassembled WGS sequence"/>
</dbReference>
<gene>
    <name evidence="1" type="ORF">ACJMK2_036915</name>
</gene>
<name>A0ABD3WIN9_SINWO</name>
<evidence type="ECO:0000313" key="1">
    <source>
        <dbReference type="EMBL" id="KAL3873830.1"/>
    </source>
</evidence>
<comment type="caution">
    <text evidence="1">The sequence shown here is derived from an EMBL/GenBank/DDBJ whole genome shotgun (WGS) entry which is preliminary data.</text>
</comment>
<evidence type="ECO:0000313" key="2">
    <source>
        <dbReference type="Proteomes" id="UP001634394"/>
    </source>
</evidence>
<organism evidence="1 2">
    <name type="scientific">Sinanodonta woodiana</name>
    <name type="common">Chinese pond mussel</name>
    <name type="synonym">Anodonta woodiana</name>
    <dbReference type="NCBI Taxonomy" id="1069815"/>
    <lineage>
        <taxon>Eukaryota</taxon>
        <taxon>Metazoa</taxon>
        <taxon>Spiralia</taxon>
        <taxon>Lophotrochozoa</taxon>
        <taxon>Mollusca</taxon>
        <taxon>Bivalvia</taxon>
        <taxon>Autobranchia</taxon>
        <taxon>Heteroconchia</taxon>
        <taxon>Palaeoheterodonta</taxon>
        <taxon>Unionida</taxon>
        <taxon>Unionoidea</taxon>
        <taxon>Unionidae</taxon>
        <taxon>Unioninae</taxon>
        <taxon>Sinanodonta</taxon>
    </lineage>
</organism>
<dbReference type="EMBL" id="JBJQND010000006">
    <property type="protein sequence ID" value="KAL3873830.1"/>
    <property type="molecule type" value="Genomic_DNA"/>
</dbReference>
<keyword evidence="2" id="KW-1185">Reference proteome</keyword>
<accession>A0ABD3WIN9</accession>
<protein>
    <submittedName>
        <fullName evidence="1">Uncharacterized protein</fullName>
    </submittedName>
</protein>
<dbReference type="AlphaFoldDB" id="A0ABD3WIN9"/>
<proteinExistence type="predicted"/>
<reference evidence="1 2" key="1">
    <citation type="submission" date="2024-11" db="EMBL/GenBank/DDBJ databases">
        <title>Chromosome-level genome assembly of the freshwater bivalve Anodonta woodiana.</title>
        <authorList>
            <person name="Chen X."/>
        </authorList>
    </citation>
    <scope>NUCLEOTIDE SEQUENCE [LARGE SCALE GENOMIC DNA]</scope>
    <source>
        <strain evidence="1">MN2024</strain>
        <tissue evidence="1">Gills</tissue>
    </source>
</reference>